<feature type="compositionally biased region" description="Basic and acidic residues" evidence="2">
    <location>
        <begin position="926"/>
        <end position="940"/>
    </location>
</feature>
<feature type="compositionally biased region" description="Low complexity" evidence="2">
    <location>
        <begin position="1300"/>
        <end position="1316"/>
    </location>
</feature>
<organism evidence="4 5">
    <name type="scientific">Taenia crassiceps</name>
    <dbReference type="NCBI Taxonomy" id="6207"/>
    <lineage>
        <taxon>Eukaryota</taxon>
        <taxon>Metazoa</taxon>
        <taxon>Spiralia</taxon>
        <taxon>Lophotrochozoa</taxon>
        <taxon>Platyhelminthes</taxon>
        <taxon>Cestoda</taxon>
        <taxon>Eucestoda</taxon>
        <taxon>Cyclophyllidea</taxon>
        <taxon>Taeniidae</taxon>
        <taxon>Taenia</taxon>
    </lineage>
</organism>
<feature type="region of interest" description="Disordered" evidence="2">
    <location>
        <begin position="279"/>
        <end position="312"/>
    </location>
</feature>
<dbReference type="Proteomes" id="UP001651158">
    <property type="component" value="Unassembled WGS sequence"/>
</dbReference>
<name>A0ABR4Q0Z6_9CEST</name>
<feature type="compositionally biased region" description="Basic and acidic residues" evidence="2">
    <location>
        <begin position="3012"/>
        <end position="3029"/>
    </location>
</feature>
<feature type="compositionally biased region" description="Low complexity" evidence="2">
    <location>
        <begin position="527"/>
        <end position="538"/>
    </location>
</feature>
<feature type="region of interest" description="Disordered" evidence="2">
    <location>
        <begin position="3243"/>
        <end position="3273"/>
    </location>
</feature>
<feature type="compositionally biased region" description="Polar residues" evidence="2">
    <location>
        <begin position="771"/>
        <end position="799"/>
    </location>
</feature>
<feature type="compositionally biased region" description="Polar residues" evidence="2">
    <location>
        <begin position="299"/>
        <end position="310"/>
    </location>
</feature>
<keyword evidence="1" id="KW-0131">Cell cycle</keyword>
<comment type="caution">
    <text evidence="4">The sequence shown here is derived from an EMBL/GenBank/DDBJ whole genome shotgun (WGS) entry which is preliminary data.</text>
</comment>
<dbReference type="InterPro" id="IPR016024">
    <property type="entry name" value="ARM-type_fold"/>
</dbReference>
<feature type="region of interest" description="Disordered" evidence="2">
    <location>
        <begin position="396"/>
        <end position="499"/>
    </location>
</feature>
<comment type="similarity">
    <text evidence="1">Belongs to the SCC2/Nipped-B family.</text>
</comment>
<feature type="compositionally biased region" description="Low complexity" evidence="2">
    <location>
        <begin position="436"/>
        <end position="461"/>
    </location>
</feature>
<proteinExistence type="inferred from homology"/>
<dbReference type="SUPFAM" id="SSF48371">
    <property type="entry name" value="ARM repeat"/>
    <property type="match status" value="1"/>
</dbReference>
<evidence type="ECO:0000313" key="5">
    <source>
        <dbReference type="Proteomes" id="UP001651158"/>
    </source>
</evidence>
<feature type="compositionally biased region" description="Low complexity" evidence="2">
    <location>
        <begin position="901"/>
        <end position="920"/>
    </location>
</feature>
<keyword evidence="1" id="KW-0539">Nucleus</keyword>
<feature type="compositionally biased region" description="Basic residues" evidence="2">
    <location>
        <begin position="835"/>
        <end position="845"/>
    </location>
</feature>
<feature type="region of interest" description="Disordered" evidence="2">
    <location>
        <begin position="525"/>
        <end position="586"/>
    </location>
</feature>
<feature type="region of interest" description="Disordered" evidence="2">
    <location>
        <begin position="986"/>
        <end position="1007"/>
    </location>
</feature>
<feature type="compositionally biased region" description="Polar residues" evidence="2">
    <location>
        <begin position="655"/>
        <end position="671"/>
    </location>
</feature>
<feature type="region of interest" description="Disordered" evidence="2">
    <location>
        <begin position="1468"/>
        <end position="1500"/>
    </location>
</feature>
<feature type="region of interest" description="Disordered" evidence="2">
    <location>
        <begin position="1590"/>
        <end position="1628"/>
    </location>
</feature>
<dbReference type="Gene3D" id="1.25.10.10">
    <property type="entry name" value="Leucine-rich Repeat Variant"/>
    <property type="match status" value="1"/>
</dbReference>
<feature type="compositionally biased region" description="Polar residues" evidence="2">
    <location>
        <begin position="3030"/>
        <end position="3041"/>
    </location>
</feature>
<comment type="subcellular location">
    <subcellularLocation>
        <location evidence="1">Nucleus</location>
    </subcellularLocation>
</comment>
<feature type="compositionally biased region" description="Low complexity" evidence="2">
    <location>
        <begin position="3060"/>
        <end position="3071"/>
    </location>
</feature>
<feature type="compositionally biased region" description="Polar residues" evidence="2">
    <location>
        <begin position="877"/>
        <end position="887"/>
    </location>
</feature>
<dbReference type="PANTHER" id="PTHR21704">
    <property type="entry name" value="NIPPED-B-LIKE PROTEIN DELANGIN SCC2-RELATED"/>
    <property type="match status" value="1"/>
</dbReference>
<evidence type="ECO:0000259" key="3">
    <source>
        <dbReference type="Pfam" id="PF12830"/>
    </source>
</evidence>
<dbReference type="PANTHER" id="PTHR21704:SF18">
    <property type="entry name" value="NIPPED-B-LIKE PROTEIN"/>
    <property type="match status" value="1"/>
</dbReference>
<feature type="region of interest" description="Disordered" evidence="2">
    <location>
        <begin position="1788"/>
        <end position="1825"/>
    </location>
</feature>
<feature type="compositionally biased region" description="Low complexity" evidence="2">
    <location>
        <begin position="1469"/>
        <end position="1500"/>
    </location>
</feature>
<reference evidence="4 5" key="1">
    <citation type="journal article" date="2022" name="Front. Cell. Infect. Microbiol.">
        <title>The Genomes of Two Strains of Taenia crassiceps the Animal Model for the Study of Human Cysticercosis.</title>
        <authorList>
            <person name="Bobes R.J."/>
            <person name="Estrada K."/>
            <person name="Rios-Valencia D.G."/>
            <person name="Calderon-Gallegos A."/>
            <person name="de la Torre P."/>
            <person name="Carrero J.C."/>
            <person name="Sanchez-Flores A."/>
            <person name="Laclette J.P."/>
        </authorList>
    </citation>
    <scope>NUCLEOTIDE SEQUENCE [LARGE SCALE GENOMIC DNA]</scope>
    <source>
        <strain evidence="4">WFUcys</strain>
    </source>
</reference>
<evidence type="ECO:0000256" key="1">
    <source>
        <dbReference type="RuleBase" id="RU364107"/>
    </source>
</evidence>
<dbReference type="EMBL" id="JAKROA010000020">
    <property type="protein sequence ID" value="KAL5103179.1"/>
    <property type="molecule type" value="Genomic_DNA"/>
</dbReference>
<protein>
    <recommendedName>
        <fullName evidence="1">Nipped-B protein</fullName>
    </recommendedName>
</protein>
<evidence type="ECO:0000313" key="4">
    <source>
        <dbReference type="EMBL" id="KAL5103179.1"/>
    </source>
</evidence>
<dbReference type="InterPro" id="IPR024986">
    <property type="entry name" value="Nipped-B_C"/>
</dbReference>
<dbReference type="Pfam" id="PF12830">
    <property type="entry name" value="Nipped-B_C"/>
    <property type="match status" value="1"/>
</dbReference>
<feature type="compositionally biased region" description="Polar residues" evidence="2">
    <location>
        <begin position="945"/>
        <end position="956"/>
    </location>
</feature>
<feature type="domain" description="Sister chromatid cohesion C-terminal" evidence="3">
    <location>
        <begin position="2510"/>
        <end position="2752"/>
    </location>
</feature>
<feature type="region of interest" description="Disordered" evidence="2">
    <location>
        <begin position="598"/>
        <end position="956"/>
    </location>
</feature>
<evidence type="ECO:0000256" key="2">
    <source>
        <dbReference type="SAM" id="MobiDB-lite"/>
    </source>
</evidence>
<feature type="compositionally biased region" description="Pro residues" evidence="2">
    <location>
        <begin position="484"/>
        <end position="495"/>
    </location>
</feature>
<feature type="region of interest" description="Disordered" evidence="2">
    <location>
        <begin position="332"/>
        <end position="373"/>
    </location>
</feature>
<feature type="compositionally biased region" description="Polar residues" evidence="2">
    <location>
        <begin position="396"/>
        <end position="407"/>
    </location>
</feature>
<keyword evidence="1" id="KW-0677">Repeat</keyword>
<dbReference type="InterPro" id="IPR033031">
    <property type="entry name" value="Scc2/Nipped-B"/>
</dbReference>
<feature type="compositionally biased region" description="Gly residues" evidence="2">
    <location>
        <begin position="1798"/>
        <end position="1807"/>
    </location>
</feature>
<accession>A0ABR4Q0Z6</accession>
<keyword evidence="5" id="KW-1185">Reference proteome</keyword>
<feature type="region of interest" description="Disordered" evidence="2">
    <location>
        <begin position="1300"/>
        <end position="1338"/>
    </location>
</feature>
<feature type="compositionally biased region" description="Polar residues" evidence="2">
    <location>
        <begin position="608"/>
        <end position="620"/>
    </location>
</feature>
<feature type="compositionally biased region" description="Low complexity" evidence="2">
    <location>
        <begin position="986"/>
        <end position="1003"/>
    </location>
</feature>
<sequence>MPARCDLVMSPRLRIGYCHGEIVSVLELMFLIPSATRLNKDGWGCRVLVFARVERYAGFGCRTTDQQMNRQLGSRLSSETMLGDIGRIPILSLSGCKSLSDILSDLPLPQPLPKSISGVDLIDDPKLNQEAQVYMQSRDEHLVDSIASALFTTSTDGIILKNDQKPAPIDFHTLPALLKEAISKRPNILEENGSFECIYSCKEVLQILSGEAGKCTSKTASPVKSSFPSATRHQTLASSVAPVKLTLKQSQPPGSGSIYSVTSVEPLKLSIKRAPATSTRISITQDGPKKLRGKRRSKASTSISSGSQKWPMQLVESGAAPVVPTHLQIVHSPPVQSTRPPVPNPSPSLQLVINAPPSSLPPPPPKDPHARNSSQMLSTVFNQLLQSDPESTIASLLSSSDGQSMGTPASVEPHHPRSPPLSVPSNCSYPATPGMNGSLSMNNNSSSTSNIAPATVTTVTTNPSPINAIFDTTDVGDGRTTNPAPAPPPPPPPPRGLAAYLQKSRNPEVVASPSEDVVDAYARQHGSVPPMSSSSSSPWTERRCGPQATSSANVGAIVYPTSSSSLTSTPNGQEGGKEKRGRRRRSELEELINWQVRDQATPLRKHTFQSQQIPPITENNSPPPRVPSDTEGVAFFTEPLGERVKRRRQQHRTPPCSNNSTSDVTRNSSVGKSGYGVGNKSGVVKRLREDTSSEVSVSPKNGKALGHRRHRLTSSESDIQDDDEEEAKAVDDGATSSSCLTDSPVPRKHSLQRLVEEVKGRPPSLPRLDSLRQTPLSSTPIPLDETTSPLARSNSNRLSPSLERPRKRGSTRSSTSPPPLLPLQSYGQDLVDRKERHRLKKRRQHTQATSSSEDEPSKKSSHPMVIAERNSKRSFNHNRINEMSASESHVPRKRQKAPLIRSSSSSSSSSNACRPSPASSKGRRKTNSDARSRSSKEQEKLVPQSCGSTSATEPCTDSSAMDYDMYEKDELSSLKALSAAAVGATVASSCPSPSSNMTTSSDLSDSDRTEMVMEAEKRITEEVAKFAATWTRFSTHISEFLLRVGGLDLSKAAGDMSITAVDPGEDISSVVDQTPVEARLSRREVNTLYHEAEEARVSGSISNEPNGRLVRFLNLLRVNIRDASSLMAPNPTIVNFKELIQRRKARIERRNVGSEGNSGSSELLSESLLWSHPVWMRILRGLDSALIALHIIAGPDVPRSRLLAMEELVEAITAITQFHFNRLATVICTPDEFKRSGSNIHLGLTNLVRESLGSRLSEAMCGLASLVRLHPGRFTDSLIMHLTDLAILVISCGLCPGTSRRSPTAGSTTSSSPPSSILFPEMAPPPVPGESLEQRERRQKEYYERNAWRLQMQRSALALASTIFSQYDKHRRLVASDVLSNLITAPMKAASNKTSTSSFARSCSAMRNFWILASGSFTNGWQPFRRNVQTSSSSISNFVANSHFLRVHPFTAVLMALIQGLIPAPSHMTGGRRSSSAGAPATPSSGVSQQSTTTGTGMSDQHAIMDATQLAKEEKSMCNAYTNAIHTSQFLISEMFRKAIAKGEDNLSPLVDTVLVDLLRVAADAPIEWPVASLLLTVFGKFLIQQLNGSSTTSSSSRSQTPTQGAGAGSAASVTAPSSTTTSVSSRNADSTARQIALDSLITLTGGMYHLQKLRRSVNKDSFDIGEARSVLSTFLGSPVLGLYHLTLGIDEESMKGAASASIEGLSSHIRQREFAYQLISRLRYNHFDGLTLAAKRFHLVTWLHETNQELSSTTPSPTEGRRKQLEEIRKGLLVEFASTHHSISGIAPWLPPTRGTNSGGGTGGATGNRAGLISPAASEPSIAGERPLSDTKLALYTGYGLGADSRRKKTARAHRFATKIIAQIHGLIGFDVLYMQIVKMVHDTSLVVRTRALKGLSILVETCPECIPVPVIAESATPSPSDLLSIIPLRLMDGSPMVREAAVELAGHLVSIPDSAFPTRLFKPLVNRVLDMQLSVRKRAVKSLQQLLLSDSDDTCRTPPLTSKHRSDACVTLLRRFNDEDTIKRIVLETFTALWFTFGTGESVDASKLAARLEKRVRNMCEVVLSVRSRGSGVVEEFMASILNQESPEKAVQVDTASSEIVDFLLKIVQRCHNASWHTASCPLYMKLNRGRLSNPDDHCKCSTQPSDTLAPQNVLLLLSIMAKPRPQLFLQHISTLTQVVAFAAVSQDNGGILDGNTLSYIIEIIESWCLYVAAEKGSRLSQLFPEGTDALEDYLIVLLQRHCRAVVDSSVSCLAAIANHLTMNYSRVATCFAQFYECLMQERKAATERLRRLTSKYATSVPSSSSSAPSLRSPLKARPKVLRAVYAVGLICKHFSLEDLANAAFKLSSESNTCAQRSSFDLSILTHQASSGSNSRDEVFNTLMFFSETALLMNIDEEARRAIITTSSEDVEMAKKAVAGLSFLANRHDYLFRSPRLQEFFKSILSGVSATFPREAVADLQCIVLDCINAFLVDEEKTMLKNDSNWLVRRKQVSLKDLGDSQETHGNTVAQIYLQTALEHCTICSSTTVRTKALSLIATATRQGLVHPVSFIAPLISLQTDPEFTVRSRAISILQEIFQGFSGFLALKAAQGIRNGFLLQRMIASSSNKPQTIIRGAYVGKAAATSNTSCPDKTEISSAQVRPLALNHPIYSLLQSNKQHRRSLITSLVNLFDMDYIPQSASQAISPYTPLASDVGTRKSAPAVSATATSAVDKTSHDNGLLELIYISDHLAHFPYKTVDEVYYLAHYLDLRIGTIGSALVRSLQDCLVSTSQPKTESTTFATDVDVATDPPSLIHDRKINNLLDDIESELLAKSTMPLEVCPNERKVIDRINRPVAADRRHAFREKVFRNGPACLLLMAIRKYLEEAYDVTSSKLSSYSSTEEKHLQKPIPSPSARTLHSGVLYRLVEIPSIVTTCALNPAWPTVSSSLKEILVRDSDTGDAASLETIVLRVALLVRRQLFTTNGSDEALGVEFAPPPPSLPPPMARPSIGLSGDVVQPKRAATAMIPTHRETERIREKSHSDQRIPTKTPTKTGHSSSARHRRVIENVSEDKMGNLSDSLSSLSDASSVRKAAAGTKHQSASMRSSEKKKRHQPSCSPSTKPSKHFNKSNLEGASTLSKHGAPSSSIPKKDTTAKSSSRKRQLHLIEAELSSLSSLEEDSALTRKPAKRPPQPSPSLSSSTKKAVVPTSSAEKPAFSRPKYDLAPLPGTPDILTQQEQRRKMKALAAKKAVAKHLLMETAKKKSQAAQPPVRTGSFKREESSQNLDPDP</sequence>
<dbReference type="InterPro" id="IPR011989">
    <property type="entry name" value="ARM-like"/>
</dbReference>
<feature type="compositionally biased region" description="Polar residues" evidence="2">
    <location>
        <begin position="3112"/>
        <end position="3131"/>
    </location>
</feature>
<gene>
    <name evidence="4" type="ORF">TcWFU_007290</name>
</gene>
<feature type="region of interest" description="Disordered" evidence="2">
    <location>
        <begin position="3006"/>
        <end position="3230"/>
    </location>
</feature>
<feature type="compositionally biased region" description="Low complexity" evidence="2">
    <location>
        <begin position="1590"/>
        <end position="1626"/>
    </location>
</feature>